<reference evidence="1 2" key="1">
    <citation type="journal article" date="2021" name="Int. J. Syst. Evol. Microbiol.">
        <title>Reticulibacter mediterranei gen. nov., sp. nov., within the new family Reticulibacteraceae fam. nov., and Ktedonospora formicarum gen. nov., sp. nov., Ktedonobacter robiniae sp. nov., Dictyobacter formicarum sp. nov. and Dictyobacter arantiisoli sp. nov., belonging to the class Ktedonobacteria.</title>
        <authorList>
            <person name="Yabe S."/>
            <person name="Zheng Y."/>
            <person name="Wang C.M."/>
            <person name="Sakai Y."/>
            <person name="Abe K."/>
            <person name="Yokota A."/>
            <person name="Donadio S."/>
            <person name="Cavaletti L."/>
            <person name="Monciardini P."/>
        </authorList>
    </citation>
    <scope>NUCLEOTIDE SEQUENCE [LARGE SCALE GENOMIC DNA]</scope>
    <source>
        <strain evidence="1 2">SOSP1-30</strain>
    </source>
</reference>
<name>A0ABQ3URF1_9CHLR</name>
<sequence length="72" mass="8350">MDICWEPGTQTEKCIDEGRDPIHMLYPNQSCEGRKHQYCAEQERQSTEAESSQGGTRRLCFYTGIRCGRETF</sequence>
<dbReference type="EMBL" id="BNJG01000001">
    <property type="protein sequence ID" value="GHO55326.1"/>
    <property type="molecule type" value="Genomic_DNA"/>
</dbReference>
<evidence type="ECO:0000313" key="1">
    <source>
        <dbReference type="EMBL" id="GHO55326.1"/>
    </source>
</evidence>
<organism evidence="1 2">
    <name type="scientific">Ktedonobacter robiniae</name>
    <dbReference type="NCBI Taxonomy" id="2778365"/>
    <lineage>
        <taxon>Bacteria</taxon>
        <taxon>Bacillati</taxon>
        <taxon>Chloroflexota</taxon>
        <taxon>Ktedonobacteria</taxon>
        <taxon>Ktedonobacterales</taxon>
        <taxon>Ktedonobacteraceae</taxon>
        <taxon>Ktedonobacter</taxon>
    </lineage>
</organism>
<accession>A0ABQ3URF1</accession>
<gene>
    <name evidence="1" type="ORF">KSB_38010</name>
</gene>
<keyword evidence="2" id="KW-1185">Reference proteome</keyword>
<protein>
    <submittedName>
        <fullName evidence="1">Uncharacterized protein</fullName>
    </submittedName>
</protein>
<dbReference type="Proteomes" id="UP000654345">
    <property type="component" value="Unassembled WGS sequence"/>
</dbReference>
<proteinExistence type="predicted"/>
<evidence type="ECO:0000313" key="2">
    <source>
        <dbReference type="Proteomes" id="UP000654345"/>
    </source>
</evidence>
<comment type="caution">
    <text evidence="1">The sequence shown here is derived from an EMBL/GenBank/DDBJ whole genome shotgun (WGS) entry which is preliminary data.</text>
</comment>